<keyword evidence="4" id="KW-0539">Nucleus</keyword>
<dbReference type="PANTHER" id="PTHR37540:SF5">
    <property type="entry name" value="TRANSCRIPTION FACTOR DOMAIN-CONTAINING PROTEIN"/>
    <property type="match status" value="1"/>
</dbReference>
<dbReference type="AlphaFoldDB" id="A0A0D2FV45"/>
<dbReference type="Pfam" id="PF11951">
    <property type="entry name" value="Fungal_trans_2"/>
    <property type="match status" value="1"/>
</dbReference>
<dbReference type="CDD" id="cd00067">
    <property type="entry name" value="GAL4"/>
    <property type="match status" value="1"/>
</dbReference>
<dbReference type="SMART" id="SM00066">
    <property type="entry name" value="GAL4"/>
    <property type="match status" value="1"/>
</dbReference>
<evidence type="ECO:0000256" key="4">
    <source>
        <dbReference type="ARBA" id="ARBA00023242"/>
    </source>
</evidence>
<keyword evidence="3" id="KW-0804">Transcription</keyword>
<reference evidence="7 8" key="1">
    <citation type="submission" date="2015-01" db="EMBL/GenBank/DDBJ databases">
        <title>The Genome Sequence of Capronia semiimmersa CBS27337.</title>
        <authorList>
            <consortium name="The Broad Institute Genomics Platform"/>
            <person name="Cuomo C."/>
            <person name="de Hoog S."/>
            <person name="Gorbushina A."/>
            <person name="Stielow B."/>
            <person name="Teixiera M."/>
            <person name="Abouelleil A."/>
            <person name="Chapman S.B."/>
            <person name="Priest M."/>
            <person name="Young S.K."/>
            <person name="Wortman J."/>
            <person name="Nusbaum C."/>
            <person name="Birren B."/>
        </authorList>
    </citation>
    <scope>NUCLEOTIDE SEQUENCE [LARGE SCALE GENOMIC DNA]</scope>
    <source>
        <strain evidence="7 8">CBS 27337</strain>
    </source>
</reference>
<protein>
    <recommendedName>
        <fullName evidence="6">Zn(2)-C6 fungal-type domain-containing protein</fullName>
    </recommendedName>
</protein>
<keyword evidence="2" id="KW-0238">DNA-binding</keyword>
<evidence type="ECO:0000256" key="5">
    <source>
        <dbReference type="SAM" id="MobiDB-lite"/>
    </source>
</evidence>
<evidence type="ECO:0000313" key="7">
    <source>
        <dbReference type="EMBL" id="KIW70370.1"/>
    </source>
</evidence>
<dbReference type="Gene3D" id="4.10.240.10">
    <property type="entry name" value="Zn(2)-C6 fungal-type DNA-binding domain"/>
    <property type="match status" value="1"/>
</dbReference>
<dbReference type="HOGENOM" id="CLU_036820_0_0_1"/>
<feature type="domain" description="Zn(2)-C6 fungal-type" evidence="6">
    <location>
        <begin position="25"/>
        <end position="58"/>
    </location>
</feature>
<dbReference type="Pfam" id="PF00172">
    <property type="entry name" value="Zn_clus"/>
    <property type="match status" value="1"/>
</dbReference>
<evidence type="ECO:0000313" key="8">
    <source>
        <dbReference type="Proteomes" id="UP000054266"/>
    </source>
</evidence>
<keyword evidence="8" id="KW-1185">Reference proteome</keyword>
<dbReference type="PANTHER" id="PTHR37540">
    <property type="entry name" value="TRANSCRIPTION FACTOR (ACR-2), PUTATIVE-RELATED-RELATED"/>
    <property type="match status" value="1"/>
</dbReference>
<dbReference type="GO" id="GO:0000981">
    <property type="term" value="F:DNA-binding transcription factor activity, RNA polymerase II-specific"/>
    <property type="evidence" value="ECO:0007669"/>
    <property type="project" value="InterPro"/>
</dbReference>
<evidence type="ECO:0000256" key="1">
    <source>
        <dbReference type="ARBA" id="ARBA00023015"/>
    </source>
</evidence>
<dbReference type="GO" id="GO:0008270">
    <property type="term" value="F:zinc ion binding"/>
    <property type="evidence" value="ECO:0007669"/>
    <property type="project" value="InterPro"/>
</dbReference>
<dbReference type="Proteomes" id="UP000054266">
    <property type="component" value="Unassembled WGS sequence"/>
</dbReference>
<proteinExistence type="predicted"/>
<evidence type="ECO:0000256" key="3">
    <source>
        <dbReference type="ARBA" id="ARBA00023163"/>
    </source>
</evidence>
<feature type="region of interest" description="Disordered" evidence="5">
    <location>
        <begin position="1"/>
        <end position="24"/>
    </location>
</feature>
<accession>A0A0D2FV45</accession>
<dbReference type="SUPFAM" id="SSF57701">
    <property type="entry name" value="Zn2/Cys6 DNA-binding domain"/>
    <property type="match status" value="1"/>
</dbReference>
<organism evidence="7 8">
    <name type="scientific">Phialophora macrospora</name>
    <dbReference type="NCBI Taxonomy" id="1851006"/>
    <lineage>
        <taxon>Eukaryota</taxon>
        <taxon>Fungi</taxon>
        <taxon>Dikarya</taxon>
        <taxon>Ascomycota</taxon>
        <taxon>Pezizomycotina</taxon>
        <taxon>Eurotiomycetes</taxon>
        <taxon>Chaetothyriomycetidae</taxon>
        <taxon>Chaetothyriales</taxon>
        <taxon>Herpotrichiellaceae</taxon>
        <taxon>Phialophora</taxon>
    </lineage>
</organism>
<dbReference type="PROSITE" id="PS50048">
    <property type="entry name" value="ZN2_CY6_FUNGAL_2"/>
    <property type="match status" value="1"/>
</dbReference>
<evidence type="ECO:0000256" key="2">
    <source>
        <dbReference type="ARBA" id="ARBA00023125"/>
    </source>
</evidence>
<dbReference type="STRING" id="5601.A0A0D2FV45"/>
<dbReference type="EMBL" id="KN846957">
    <property type="protein sequence ID" value="KIW70370.1"/>
    <property type="molecule type" value="Genomic_DNA"/>
</dbReference>
<dbReference type="InterPro" id="IPR001138">
    <property type="entry name" value="Zn2Cys6_DnaBD"/>
</dbReference>
<feature type="compositionally biased region" description="Polar residues" evidence="5">
    <location>
        <begin position="1"/>
        <end position="11"/>
    </location>
</feature>
<name>A0A0D2FV45_9EURO</name>
<evidence type="ECO:0000259" key="6">
    <source>
        <dbReference type="PROSITE" id="PS50048"/>
    </source>
</evidence>
<dbReference type="GO" id="GO:0003677">
    <property type="term" value="F:DNA binding"/>
    <property type="evidence" value="ECO:0007669"/>
    <property type="project" value="UniProtKB-KW"/>
</dbReference>
<sequence>MSGDSQASQTPYPVPRRAHQKSRTGCRNCKLRKVKCDEKRPVCDKCAIHYAHIQKCDYGDESPSSQESMTKKPAAEKLRRALKAVPILPKSRHRQEVEFSTLARPASSDWDPFAQHPHSVEPDIHLLMGTYFSSHIFNVFPYYPTPTLNPVLEFFAPLITKDTVLFHVTLLISAFRMEQHLPPHERVRCIRLSKMCMDLIQNRINEPFPICVSDETLAAVAGLAVIEHEKGSLRLSRIHVTGLRRMLEVRGGLEAIRISNPTIANVLFCMFVAAADVDFPSCDSETIVQRPPWFYHSLQLDRASPFPSGSGVTSSRATSGELVPNPSPSANHALDFQAHGVSPAYSELMLNLRILAKTYQTANDCSSAREYQDVLTFLCSTLQRLLTLPLPVHDPLLGVNGVGDYESAITAACRHALIIHVFAQWCGHQPDPSLLVSSAQHNLLLTLRPLTDQRHVSTKLLLWLLSVGGTCPYGPAQHKWFVSQLADVATDLEIHSWEDMKASLKQVIWHEYQDDKQHKELWDEVLALREEEALHFSEMVYPVPSVVL</sequence>
<dbReference type="InterPro" id="IPR021858">
    <property type="entry name" value="Fun_TF"/>
</dbReference>
<dbReference type="InterPro" id="IPR036864">
    <property type="entry name" value="Zn2-C6_fun-type_DNA-bd_sf"/>
</dbReference>
<keyword evidence="1" id="KW-0805">Transcription regulation</keyword>
<gene>
    <name evidence="7" type="ORF">PV04_02644</name>
</gene>